<dbReference type="AlphaFoldDB" id="A0A0C1QCM1"/>
<dbReference type="Gene3D" id="2.120.10.30">
    <property type="entry name" value="TolB, C-terminal domain"/>
    <property type="match status" value="2"/>
</dbReference>
<dbReference type="InterPro" id="IPR011042">
    <property type="entry name" value="6-blade_b-propeller_TolB-like"/>
</dbReference>
<comment type="caution">
    <text evidence="6">The sequence shown here is derived from an EMBL/GenBank/DDBJ whole genome shotgun (WGS) entry which is preliminary data.</text>
</comment>
<dbReference type="Proteomes" id="UP000031327">
    <property type="component" value="Unassembled WGS sequence"/>
</dbReference>
<accession>A0A0C1QCM1</accession>
<keyword evidence="4" id="KW-0812">Transmembrane</keyword>
<dbReference type="PANTHER" id="PTHR36842">
    <property type="entry name" value="PROTEIN TOLB HOMOLOG"/>
    <property type="match status" value="1"/>
</dbReference>
<name>A0A0C1QCM1_9GAMM</name>
<feature type="transmembrane region" description="Helical" evidence="4">
    <location>
        <begin position="145"/>
        <end position="163"/>
    </location>
</feature>
<dbReference type="PROSITE" id="PS51755">
    <property type="entry name" value="OMPR_PHOB"/>
    <property type="match status" value="1"/>
</dbReference>
<keyword evidence="4" id="KW-1133">Transmembrane helix</keyword>
<dbReference type="RefSeq" id="WP_039608932.1">
    <property type="nucleotide sequence ID" value="NZ_JWIC01000005.1"/>
</dbReference>
<evidence type="ECO:0000256" key="3">
    <source>
        <dbReference type="PROSITE-ProRule" id="PRU01091"/>
    </source>
</evidence>
<dbReference type="InterPro" id="IPR011659">
    <property type="entry name" value="WD40"/>
</dbReference>
<feature type="domain" description="OmpR/PhoB-type" evidence="5">
    <location>
        <begin position="2"/>
        <end position="100"/>
    </location>
</feature>
<dbReference type="PANTHER" id="PTHR36842:SF1">
    <property type="entry name" value="PROTEIN TOLB"/>
    <property type="match status" value="1"/>
</dbReference>
<evidence type="ECO:0000259" key="5">
    <source>
        <dbReference type="PROSITE" id="PS51755"/>
    </source>
</evidence>
<sequence>MAKQYWIGDFFVDLSRNQITRNKQPQIVAPKALAVLTSLAKQQGKVVSQDTLLSEVWPDTIVSQNSLQRSIAQLRKALGDDGKGQVYIKTHSKQGYSLECHVRWQPEPQPQLVTTSKSRLVPEKGKPLKSVEDIPTIFASWHIKLLFFFTTLVLCGFIGAHFATSDTSQSFSVGEIRALTASDGREFASIYSPDGKYIIFHRYSQQECVNNIWAKNLDTQQEHKLTENIDSYGSHSFSPDGKQLVFIRTMDCEQPTIQKKCYQLISMDFKMALREPQPINILLECKTSEIRLPHWLNNNKIALMQREGTQWQLISYSAQNNQSTVLYQVDNGNIVYYDYSVKEDLFSVISVHDDSRYYIDILNSSGELISSNPINFPPEAQRRRFLVANFSPIENHLIFSTGRQFFTLSFEGEVKNISIPLDQPTFSPNFHPDGNKALVIKGNFDSDIAAIPTNRVGTNTLTLSQHIIERSTVAEDSVTVQPNGSLIAFSSNRSGSEQIWLSEQSKLIQLTQFPIDSYISGIHWAVDGSSILANVNNELIHVQLDGTQHHYTTPHLILELLNWNKAHNTVLTLANIRGVQKLVEYDLNTSQFQVLTDKRINWAGKTDSGQLIYTDTMDKFWLLGSVEAEPIPALNNQGGDNKPFIVKGQIIYGMNNNFELWSFNLREKQLNIIGKLPSNTVSIDDVDNTHIFITARIASKKEVVELILNK</sequence>
<comment type="similarity">
    <text evidence="1">Belongs to the TolB family.</text>
</comment>
<dbReference type="GO" id="GO:0000160">
    <property type="term" value="P:phosphorelay signal transduction system"/>
    <property type="evidence" value="ECO:0007669"/>
    <property type="project" value="InterPro"/>
</dbReference>
<dbReference type="InterPro" id="IPR001867">
    <property type="entry name" value="OmpR/PhoB-type_DNA-bd"/>
</dbReference>
<keyword evidence="2 3" id="KW-0238">DNA-binding</keyword>
<keyword evidence="4" id="KW-0472">Membrane</keyword>
<dbReference type="Pfam" id="PF07676">
    <property type="entry name" value="PD40"/>
    <property type="match status" value="3"/>
</dbReference>
<dbReference type="OrthoDB" id="5693682at2"/>
<dbReference type="Pfam" id="PF00486">
    <property type="entry name" value="Trans_reg_C"/>
    <property type="match status" value="1"/>
</dbReference>
<dbReference type="SMART" id="SM00862">
    <property type="entry name" value="Trans_reg_C"/>
    <property type="match status" value="1"/>
</dbReference>
<evidence type="ECO:0000256" key="1">
    <source>
        <dbReference type="ARBA" id="ARBA00009820"/>
    </source>
</evidence>
<evidence type="ECO:0000256" key="4">
    <source>
        <dbReference type="SAM" id="Phobius"/>
    </source>
</evidence>
<dbReference type="GO" id="GO:0003677">
    <property type="term" value="F:DNA binding"/>
    <property type="evidence" value="ECO:0007669"/>
    <property type="project" value="UniProtKB-UniRule"/>
</dbReference>
<reference evidence="6 7" key="1">
    <citation type="submission" date="2014-12" db="EMBL/GenBank/DDBJ databases">
        <title>Draft Genome Sequence of Pseudoalteromonas luteoviolacea HI1.</title>
        <authorList>
            <person name="Asahina A.Y."/>
            <person name="Hadfield M.G."/>
        </authorList>
    </citation>
    <scope>NUCLEOTIDE SEQUENCE [LARGE SCALE GENOMIC DNA]</scope>
    <source>
        <strain evidence="6 7">HI1</strain>
    </source>
</reference>
<gene>
    <name evidence="6" type="ORF">JF50_07900</name>
</gene>
<evidence type="ECO:0000313" key="7">
    <source>
        <dbReference type="Proteomes" id="UP000031327"/>
    </source>
</evidence>
<dbReference type="CDD" id="cd00383">
    <property type="entry name" value="trans_reg_C"/>
    <property type="match status" value="1"/>
</dbReference>
<dbReference type="GO" id="GO:0006355">
    <property type="term" value="P:regulation of DNA-templated transcription"/>
    <property type="evidence" value="ECO:0007669"/>
    <property type="project" value="InterPro"/>
</dbReference>
<organism evidence="6 7">
    <name type="scientific">Pseudoalteromonas luteoviolacea</name>
    <dbReference type="NCBI Taxonomy" id="43657"/>
    <lineage>
        <taxon>Bacteria</taxon>
        <taxon>Pseudomonadati</taxon>
        <taxon>Pseudomonadota</taxon>
        <taxon>Gammaproteobacteria</taxon>
        <taxon>Alteromonadales</taxon>
        <taxon>Pseudoalteromonadaceae</taxon>
        <taxon>Pseudoalteromonas</taxon>
    </lineage>
</organism>
<proteinExistence type="inferred from homology"/>
<dbReference type="Gene3D" id="1.10.10.10">
    <property type="entry name" value="Winged helix-like DNA-binding domain superfamily/Winged helix DNA-binding domain"/>
    <property type="match status" value="1"/>
</dbReference>
<dbReference type="SUPFAM" id="SSF46894">
    <property type="entry name" value="C-terminal effector domain of the bipartite response regulators"/>
    <property type="match status" value="1"/>
</dbReference>
<feature type="DNA-binding region" description="OmpR/PhoB-type" evidence="3">
    <location>
        <begin position="2"/>
        <end position="100"/>
    </location>
</feature>
<evidence type="ECO:0000256" key="2">
    <source>
        <dbReference type="ARBA" id="ARBA00023125"/>
    </source>
</evidence>
<dbReference type="InterPro" id="IPR016032">
    <property type="entry name" value="Sig_transdc_resp-reg_C-effctor"/>
</dbReference>
<evidence type="ECO:0000313" key="6">
    <source>
        <dbReference type="EMBL" id="KID57155.1"/>
    </source>
</evidence>
<dbReference type="InterPro" id="IPR036388">
    <property type="entry name" value="WH-like_DNA-bd_sf"/>
</dbReference>
<protein>
    <recommendedName>
        <fullName evidence="5">OmpR/PhoB-type domain-containing protein</fullName>
    </recommendedName>
</protein>
<dbReference type="EMBL" id="JWIC01000005">
    <property type="protein sequence ID" value="KID57155.1"/>
    <property type="molecule type" value="Genomic_DNA"/>
</dbReference>
<dbReference type="SUPFAM" id="SSF82171">
    <property type="entry name" value="DPP6 N-terminal domain-like"/>
    <property type="match status" value="1"/>
</dbReference>